<dbReference type="InterPro" id="IPR003615">
    <property type="entry name" value="HNH_nuc"/>
</dbReference>
<dbReference type="GO" id="GO:0004519">
    <property type="term" value="F:endonuclease activity"/>
    <property type="evidence" value="ECO:0007669"/>
    <property type="project" value="UniProtKB-KW"/>
</dbReference>
<evidence type="ECO:0000313" key="3">
    <source>
        <dbReference type="Proteomes" id="UP000187251"/>
    </source>
</evidence>
<feature type="domain" description="HNH nuclease" evidence="1">
    <location>
        <begin position="51"/>
        <end position="104"/>
    </location>
</feature>
<dbReference type="CDD" id="cd00085">
    <property type="entry name" value="HNHc"/>
    <property type="match status" value="1"/>
</dbReference>
<dbReference type="Proteomes" id="UP000187251">
    <property type="component" value="Unassembled WGS sequence"/>
</dbReference>
<reference evidence="2 3" key="1">
    <citation type="submission" date="2016-09" db="EMBL/GenBank/DDBJ databases">
        <title>Phylogenomics of Achromobacter.</title>
        <authorList>
            <person name="Jeukens J."/>
            <person name="Freschi L."/>
            <person name="Vincent A.T."/>
            <person name="Emond-Rheault J.-G."/>
            <person name="Kukavica-Ibrulj I."/>
            <person name="Charette S.J."/>
            <person name="Levesque R.C."/>
        </authorList>
    </citation>
    <scope>NUCLEOTIDE SEQUENCE [LARGE SCALE GENOMIC DNA]</scope>
    <source>
        <strain evidence="2 3">AUS488</strain>
    </source>
</reference>
<protein>
    <submittedName>
        <fullName evidence="2">Restriction endonuclease</fullName>
    </submittedName>
</protein>
<evidence type="ECO:0000313" key="2">
    <source>
        <dbReference type="EMBL" id="OMG87995.1"/>
    </source>
</evidence>
<proteinExistence type="predicted"/>
<accession>A0A1R1JUG5</accession>
<dbReference type="InterPro" id="IPR002711">
    <property type="entry name" value="HNH"/>
</dbReference>
<dbReference type="Pfam" id="PF01844">
    <property type="entry name" value="HNH"/>
    <property type="match status" value="1"/>
</dbReference>
<dbReference type="EMBL" id="MJMN01000013">
    <property type="protein sequence ID" value="OMG87995.1"/>
    <property type="molecule type" value="Genomic_DNA"/>
</dbReference>
<comment type="caution">
    <text evidence="2">The sequence shown here is derived from an EMBL/GenBank/DDBJ whole genome shotgun (WGS) entry which is preliminary data.</text>
</comment>
<dbReference type="SMART" id="SM00507">
    <property type="entry name" value="HNHc"/>
    <property type="match status" value="1"/>
</dbReference>
<dbReference type="GO" id="GO:0008270">
    <property type="term" value="F:zinc ion binding"/>
    <property type="evidence" value="ECO:0007669"/>
    <property type="project" value="InterPro"/>
</dbReference>
<keyword evidence="2" id="KW-0540">Nuclease</keyword>
<dbReference type="AlphaFoldDB" id="A0A1R1JUG5"/>
<dbReference type="GO" id="GO:0003676">
    <property type="term" value="F:nucleic acid binding"/>
    <property type="evidence" value="ECO:0007669"/>
    <property type="project" value="InterPro"/>
</dbReference>
<dbReference type="Gene3D" id="1.10.30.50">
    <property type="match status" value="1"/>
</dbReference>
<name>A0A1R1JUG5_ALCXX</name>
<sequence length="117" mass="13195">MVQAAPKPCKHAGCSALVYDGSGYCVRHRPAGWTEKRGGSTKRITGRRLQRMRAELFAREPLCVKCLEHGRVRLATQRDHVIPLFEGGVDGPENEQGLCDECHDEKSLAERLRARRR</sequence>
<evidence type="ECO:0000259" key="1">
    <source>
        <dbReference type="SMART" id="SM00507"/>
    </source>
</evidence>
<gene>
    <name evidence="2" type="ORF">BIZ92_10380</name>
</gene>
<keyword evidence="2" id="KW-0255">Endonuclease</keyword>
<organism evidence="2 3">
    <name type="scientific">Alcaligenes xylosoxydans xylosoxydans</name>
    <name type="common">Achromobacter xylosoxidans</name>
    <dbReference type="NCBI Taxonomy" id="85698"/>
    <lineage>
        <taxon>Bacteria</taxon>
        <taxon>Pseudomonadati</taxon>
        <taxon>Pseudomonadota</taxon>
        <taxon>Betaproteobacteria</taxon>
        <taxon>Burkholderiales</taxon>
        <taxon>Alcaligenaceae</taxon>
        <taxon>Achromobacter</taxon>
    </lineage>
</organism>
<keyword evidence="2" id="KW-0378">Hydrolase</keyword>
<dbReference type="OrthoDB" id="5292295at2"/>